<dbReference type="OrthoDB" id="693634at2759"/>
<dbReference type="AlphaFoldDB" id="A0A5J9UX00"/>
<dbReference type="EMBL" id="RWGY01000011">
    <property type="protein sequence ID" value="TVU27824.1"/>
    <property type="molecule type" value="Genomic_DNA"/>
</dbReference>
<feature type="region of interest" description="Disordered" evidence="1">
    <location>
        <begin position="1"/>
        <end position="44"/>
    </location>
</feature>
<accession>A0A5J9UX00</accession>
<evidence type="ECO:0000313" key="3">
    <source>
        <dbReference type="Proteomes" id="UP000324897"/>
    </source>
</evidence>
<evidence type="ECO:0000313" key="2">
    <source>
        <dbReference type="EMBL" id="TVU27824.1"/>
    </source>
</evidence>
<reference evidence="2 3" key="1">
    <citation type="journal article" date="2019" name="Sci. Rep.">
        <title>A high-quality genome of Eragrostis curvula grass provides insights into Poaceae evolution and supports new strategies to enhance forage quality.</title>
        <authorList>
            <person name="Carballo J."/>
            <person name="Santos B.A.C.M."/>
            <person name="Zappacosta D."/>
            <person name="Garbus I."/>
            <person name="Selva J.P."/>
            <person name="Gallo C.A."/>
            <person name="Diaz A."/>
            <person name="Albertini E."/>
            <person name="Caccamo M."/>
            <person name="Echenique V."/>
        </authorList>
    </citation>
    <scope>NUCLEOTIDE SEQUENCE [LARGE SCALE GENOMIC DNA]</scope>
    <source>
        <strain evidence="3">cv. Victoria</strain>
        <tissue evidence="2">Leaf</tissue>
    </source>
</reference>
<dbReference type="Proteomes" id="UP000324897">
    <property type="component" value="Chromosome 1"/>
</dbReference>
<comment type="caution">
    <text evidence="2">The sequence shown here is derived from an EMBL/GenBank/DDBJ whole genome shotgun (WGS) entry which is preliminary data.</text>
</comment>
<dbReference type="Gramene" id="TVU27824">
    <property type="protein sequence ID" value="TVU27824"/>
    <property type="gene ID" value="EJB05_19325"/>
</dbReference>
<proteinExistence type="predicted"/>
<organism evidence="2 3">
    <name type="scientific">Eragrostis curvula</name>
    <name type="common">weeping love grass</name>
    <dbReference type="NCBI Taxonomy" id="38414"/>
    <lineage>
        <taxon>Eukaryota</taxon>
        <taxon>Viridiplantae</taxon>
        <taxon>Streptophyta</taxon>
        <taxon>Embryophyta</taxon>
        <taxon>Tracheophyta</taxon>
        <taxon>Spermatophyta</taxon>
        <taxon>Magnoliopsida</taxon>
        <taxon>Liliopsida</taxon>
        <taxon>Poales</taxon>
        <taxon>Poaceae</taxon>
        <taxon>PACMAD clade</taxon>
        <taxon>Chloridoideae</taxon>
        <taxon>Eragrostideae</taxon>
        <taxon>Eragrostidinae</taxon>
        <taxon>Eragrostis</taxon>
    </lineage>
</organism>
<gene>
    <name evidence="2" type="ORF">EJB05_19325</name>
</gene>
<evidence type="ECO:0000256" key="1">
    <source>
        <dbReference type="SAM" id="MobiDB-lite"/>
    </source>
</evidence>
<protein>
    <submittedName>
        <fullName evidence="2">Uncharacterized protein</fullName>
    </submittedName>
</protein>
<keyword evidence="3" id="KW-1185">Reference proteome</keyword>
<sequence>MGDQPALQEQGLSGDTPVSEILDSQRSAAQDGRDPPALSPKERKVRWNHSQMGRWVEAVEWSSNIKFLPPGCMLEFPVLFERAWGYDRLFTFDVDCTPETHAYIQEFYRRNCSATPSVTSALSLCMKMEYNLKSEWLRLGVDVNPDEVALSQDIFEHSLILLTKGTTLSATTSYAAACIAKEAELVLEWLRRCPNIDELKLSTRIRQHALNLMIGEAAGGPVIDMMIHSALVGITKEAEFLCKLMNERYDNPFSPNEIAQCREIREFALDVMMHKLDEYAAAARSAAENGKEPYAVWKRSLIATIERGDPTWGADKNYDAWNDDCEMKLIDRWRIKGSHKRKSDKWV</sequence>
<name>A0A5J9UX00_9POAL</name>